<accession>A0A9N9F1A1</accession>
<gene>
    <name evidence="1" type="ORF">DERYTH_LOCUS3005</name>
</gene>
<reference evidence="1" key="1">
    <citation type="submission" date="2021-06" db="EMBL/GenBank/DDBJ databases">
        <authorList>
            <person name="Kallberg Y."/>
            <person name="Tangrot J."/>
            <person name="Rosling A."/>
        </authorList>
    </citation>
    <scope>NUCLEOTIDE SEQUENCE</scope>
    <source>
        <strain evidence="1">MA453B</strain>
    </source>
</reference>
<comment type="caution">
    <text evidence="1">The sequence shown here is derived from an EMBL/GenBank/DDBJ whole genome shotgun (WGS) entry which is preliminary data.</text>
</comment>
<evidence type="ECO:0000313" key="2">
    <source>
        <dbReference type="Proteomes" id="UP000789405"/>
    </source>
</evidence>
<dbReference type="EMBL" id="CAJVPY010001008">
    <property type="protein sequence ID" value="CAG8503135.1"/>
    <property type="molecule type" value="Genomic_DNA"/>
</dbReference>
<dbReference type="AlphaFoldDB" id="A0A9N9F1A1"/>
<keyword evidence="2" id="KW-1185">Reference proteome</keyword>
<evidence type="ECO:0000313" key="1">
    <source>
        <dbReference type="EMBL" id="CAG8503135.1"/>
    </source>
</evidence>
<name>A0A9N9F1A1_9GLOM</name>
<sequence>MFRIHEDHADLFKVWIYGAFECLNNDNFSSTLISIGLNSVDENVASSDNKLDDEIRLKKCSTWQLIIIRMKITMKHL</sequence>
<proteinExistence type="predicted"/>
<organism evidence="1 2">
    <name type="scientific">Dentiscutata erythropus</name>
    <dbReference type="NCBI Taxonomy" id="1348616"/>
    <lineage>
        <taxon>Eukaryota</taxon>
        <taxon>Fungi</taxon>
        <taxon>Fungi incertae sedis</taxon>
        <taxon>Mucoromycota</taxon>
        <taxon>Glomeromycotina</taxon>
        <taxon>Glomeromycetes</taxon>
        <taxon>Diversisporales</taxon>
        <taxon>Gigasporaceae</taxon>
        <taxon>Dentiscutata</taxon>
    </lineage>
</organism>
<dbReference type="Proteomes" id="UP000789405">
    <property type="component" value="Unassembled WGS sequence"/>
</dbReference>
<protein>
    <submittedName>
        <fullName evidence="1">11083_t:CDS:1</fullName>
    </submittedName>
</protein>